<evidence type="ECO:0000313" key="4">
    <source>
        <dbReference type="EMBL" id="DAD68218.1"/>
    </source>
</evidence>
<dbReference type="InterPro" id="IPR013491">
    <property type="entry name" value="Tape_meas_N"/>
</dbReference>
<dbReference type="Pfam" id="PF20155">
    <property type="entry name" value="TMP_3"/>
    <property type="match status" value="1"/>
</dbReference>
<keyword evidence="2" id="KW-1133">Transmembrane helix</keyword>
<reference evidence="4" key="1">
    <citation type="journal article" date="2021" name="Proc. Natl. Acad. Sci. U.S.A.">
        <title>A Catalog of Tens of Thousands of Viruses from Human Metagenomes Reveals Hidden Associations with Chronic Diseases.</title>
        <authorList>
            <person name="Tisza M.J."/>
            <person name="Buck C.B."/>
        </authorList>
    </citation>
    <scope>NUCLEOTIDE SEQUENCE</scope>
    <source>
        <strain evidence="4">Ctb8U30</strain>
    </source>
</reference>
<feature type="transmembrane region" description="Helical" evidence="2">
    <location>
        <begin position="413"/>
        <end position="438"/>
    </location>
</feature>
<accession>A0A8S5LE64</accession>
<dbReference type="GO" id="GO:0098003">
    <property type="term" value="P:viral tail assembly"/>
    <property type="evidence" value="ECO:0007669"/>
    <property type="project" value="UniProtKB-KW"/>
</dbReference>
<keyword evidence="1" id="KW-1245">Viral tail assembly</keyword>
<keyword evidence="1" id="KW-1188">Viral release from host cell</keyword>
<feature type="domain" description="Tape measure protein N-terminal" evidence="3">
    <location>
        <begin position="158"/>
        <end position="323"/>
    </location>
</feature>
<keyword evidence="2" id="KW-0812">Transmembrane</keyword>
<keyword evidence="2" id="KW-0472">Membrane</keyword>
<protein>
    <submittedName>
        <fullName evidence="4">Tail tape measure protein</fullName>
    </submittedName>
</protein>
<sequence length="644" mass="69904">MLKKNNKTLMANILEYTLTLKDLVSAKLQKIGVTNDTMLDKFGELQATQAKVAKGFAQMGTSVHTLQQKIALLKAERDLLPVENLAVIRKYNSEINKLERSITKLQTLNGSKIKTWFSEALNSLPGIATNPLILAGAAIGGSIKKGMEADLQQANITTLLRGDVEKAKALYTQLSDYGVKTPYDKAGLIEAQKTMMSFGLSSEFAFGKLKNIGDIAMGDVQKMQSLSLAFAQATSAGKLQGQDLMQMINAGFNPLQVISERTGESMAKLKERMSKGGISAQELAQAFEWATDKQGLFYQGAEKAGQTLSGKFNKMMDSITELALKVYEAISPMLGPLVDFISAVFESIGGGIGWLIQKFQEGNPVIWGIAGAIGIFTTALILHNTYTAIATAWQNRLTWAVIKTNLAFLANPITWIIVGIITLIAMIAYCIVGVSGWGKAWEYTIQGMKYSWEAFILTYQAHWNTAVNAFMAGIDACKLAWYKFKEAVGLGDSTENQAMIAKIQNDLQERAKSVTEGYKKAGEAEAKAKEALGKAWDSLEFKSFKEVKDGLMGKLGMKTESSSMPGISPIMGDATATTGEGAKTKDNIVSGGTRQTHINIQIGNVGTDTKVYVSSVREGVENFGAMVKEELLRAINSINQLQTS</sequence>
<proteinExistence type="predicted"/>
<evidence type="ECO:0000256" key="1">
    <source>
        <dbReference type="ARBA" id="ARBA00022465"/>
    </source>
</evidence>
<organism evidence="4">
    <name type="scientific">Siphoviridae sp. ctb8U30</name>
    <dbReference type="NCBI Taxonomy" id="2823588"/>
    <lineage>
        <taxon>Viruses</taxon>
        <taxon>Duplodnaviria</taxon>
        <taxon>Heunggongvirae</taxon>
        <taxon>Uroviricota</taxon>
        <taxon>Caudoviricetes</taxon>
    </lineage>
</organism>
<name>A0A8S5LE64_9CAUD</name>
<dbReference type="NCBIfam" id="TIGR02675">
    <property type="entry name" value="tape_meas_nterm"/>
    <property type="match status" value="1"/>
</dbReference>
<feature type="transmembrane region" description="Helical" evidence="2">
    <location>
        <begin position="365"/>
        <end position="393"/>
    </location>
</feature>
<evidence type="ECO:0000256" key="2">
    <source>
        <dbReference type="SAM" id="Phobius"/>
    </source>
</evidence>
<evidence type="ECO:0000259" key="3">
    <source>
        <dbReference type="Pfam" id="PF20155"/>
    </source>
</evidence>
<dbReference type="EMBL" id="BK014697">
    <property type="protein sequence ID" value="DAD68218.1"/>
    <property type="molecule type" value="Genomic_DNA"/>
</dbReference>